<reference evidence="1 2" key="1">
    <citation type="submission" date="2022-04" db="EMBL/GenBank/DDBJ databases">
        <title>Whole genome surviellance of AMR bacteria from Assam, India: One Health Study.</title>
        <authorList>
            <person name="Mendem S.K."/>
            <person name="Rakshit O."/>
            <person name="Murugesan D."/>
            <person name="Shome R."/>
            <person name="Raisen C."/>
            <person name="Holmes M.A."/>
            <person name="Saikia K."/>
            <person name="Shome B.R."/>
        </authorList>
    </citation>
    <scope>NUCLEOTIDE SEQUENCE [LARGE SCALE GENOMIC DNA]</scope>
    <source>
        <strain evidence="1 2">MGG-11lp</strain>
    </source>
</reference>
<dbReference type="RefSeq" id="WP_129363283.1">
    <property type="nucleotide sequence ID" value="NZ_JALLMC010000010.1"/>
</dbReference>
<proteinExistence type="predicted"/>
<dbReference type="InterPro" id="IPR006441">
    <property type="entry name" value="Phage_P2_GpN"/>
</dbReference>
<protein>
    <submittedName>
        <fullName evidence="1">Phage major capsid protein, P2 family</fullName>
    </submittedName>
</protein>
<organism evidence="1 2">
    <name type="scientific">Enterobacter vonholyi</name>
    <dbReference type="NCBI Taxonomy" id="2797505"/>
    <lineage>
        <taxon>Bacteria</taxon>
        <taxon>Pseudomonadati</taxon>
        <taxon>Pseudomonadota</taxon>
        <taxon>Gammaproteobacteria</taxon>
        <taxon>Enterobacterales</taxon>
        <taxon>Enterobacteriaceae</taxon>
        <taxon>Enterobacter</taxon>
    </lineage>
</organism>
<keyword evidence="2" id="KW-1185">Reference proteome</keyword>
<name>A0ABU6E7M0_9ENTR</name>
<evidence type="ECO:0000313" key="2">
    <source>
        <dbReference type="Proteomes" id="UP001306510"/>
    </source>
</evidence>
<dbReference type="Proteomes" id="UP001306510">
    <property type="component" value="Unassembled WGS sequence"/>
</dbReference>
<comment type="caution">
    <text evidence="1">The sequence shown here is derived from an EMBL/GenBank/DDBJ whole genome shotgun (WGS) entry which is preliminary data.</text>
</comment>
<gene>
    <name evidence="1" type="ORF">MXM28_20935</name>
</gene>
<sequence>MKKNTRFAFNAYLQQLARLNNVEVEELSSKFTVDPSVQQTLEDQIQQSAAFLTLINITPVAEQSGQLLGLGVGSTIAGTTDTTTKEREPTDPMLMEDVEYKCEQTNFDTVLTYAKLDLWAKFQDFQVRIRNAIVKRQALDRIMIGFNGVKRAKTSNRAENPLLQDVNKGWLQKIREDAPDHVMGSTTQDGTTTAGAVKVGKGGDYANLDAVVMDAVNELIDVVYQDDDELVVICGRELLSDKYFPLVNKEQENSEKIAADLIISQKRMGGLQAVRAPFFPANALLITRLDNLSIYWQEDTRRRSVIDNPKRDRIENFESVNEAYVIEDYRCAALVENITIGDFSEPAAVQSAPVEEPAETETEE</sequence>
<dbReference type="Pfam" id="PF05125">
    <property type="entry name" value="Phage_cap_P2"/>
    <property type="match status" value="1"/>
</dbReference>
<evidence type="ECO:0000313" key="1">
    <source>
        <dbReference type="EMBL" id="MEB6412146.1"/>
    </source>
</evidence>
<dbReference type="NCBIfam" id="TIGR01551">
    <property type="entry name" value="major_capsid_P2"/>
    <property type="match status" value="1"/>
</dbReference>
<accession>A0ABU6E7M0</accession>
<dbReference type="EMBL" id="JALLMC010000010">
    <property type="protein sequence ID" value="MEB6412146.1"/>
    <property type="molecule type" value="Genomic_DNA"/>
</dbReference>